<gene>
    <name evidence="2" type="ORF">PCOAH_00038740</name>
</gene>
<evidence type="ECO:0000313" key="3">
    <source>
        <dbReference type="Proteomes" id="UP000092716"/>
    </source>
</evidence>
<dbReference type="SUPFAM" id="SSF141571">
    <property type="entry name" value="Pentapeptide repeat-like"/>
    <property type="match status" value="1"/>
</dbReference>
<dbReference type="InterPro" id="IPR001646">
    <property type="entry name" value="5peptide_repeat"/>
</dbReference>
<accession>A0A1B1E3U0</accession>
<sequence>MENYSYSSGAGKMIPSEQSISNVPSKKAYKQHDNTNLCDSANLRDPKNQEDYNLYQHPGDINLVDQNGYALEETPYYSHGEINTTPSMNLYHGADMYVIGANNSKDIMAKPNNTFSIPGSIPSKGVSNYDYINSALNLNQGSYYNPYQAINNFVPGSENVKYELKSEMDGEYIIPEMSTKMNNSYVMNVNNSSNISGKIGQSVINGYIDPDSYTNLYEHGSGNNSVPIMNGIASMPDMENMASATHPAGLGNVNYDMLMQDYNAALCNNINSVSSAQNLASMGYLGGLDVSPLKAQPYGASFNSVNYAGANFEGTNFREAHFGGAHIAGSHFGDINFEPLPKDEFPLLFDKHKGVDLLGDREGKYSKLRSTNHAEVTHTHKHPPEQLQAILCLQRLEEIPTPFLNLKDIKYSVSVYFNSYDDILEKYQSQFYSCKLNESNTYADCDLKNEIIKLPFNNEEFIYLKVIETSVYKTEVTGRLQLKVKSLSQEYPLRIPIIGDDGNSKGFLIMNFFITSSYYDLKNDLLITDQASFPSRAKSTRIRRKNNGFHFFENFTKWCCEITDHHMN</sequence>
<proteinExistence type="predicted"/>
<dbReference type="Proteomes" id="UP000092716">
    <property type="component" value="Chromosome 12"/>
</dbReference>
<protein>
    <submittedName>
        <fullName evidence="2">Uncharacterized protein</fullName>
    </submittedName>
</protein>
<name>A0A1B1E3U0_9APIC</name>
<dbReference type="EMBL" id="CP016250">
    <property type="protein sequence ID" value="ANQ09666.1"/>
    <property type="molecule type" value="Genomic_DNA"/>
</dbReference>
<evidence type="ECO:0000256" key="1">
    <source>
        <dbReference type="SAM" id="MobiDB-lite"/>
    </source>
</evidence>
<dbReference type="VEuPathDB" id="PlasmoDB:PCOAH_00038740"/>
<dbReference type="GeneID" id="30910605"/>
<feature type="region of interest" description="Disordered" evidence="1">
    <location>
        <begin position="1"/>
        <end position="44"/>
    </location>
</feature>
<dbReference type="Pfam" id="PF00805">
    <property type="entry name" value="Pentapeptide"/>
    <property type="match status" value="1"/>
</dbReference>
<dbReference type="KEGG" id="pcot:PCOAH_00038740"/>
<dbReference type="OrthoDB" id="369618at2759"/>
<dbReference type="Gene3D" id="2.160.20.80">
    <property type="entry name" value="E3 ubiquitin-protein ligase SopA"/>
    <property type="match status" value="1"/>
</dbReference>
<evidence type="ECO:0000313" key="2">
    <source>
        <dbReference type="EMBL" id="ANQ09666.1"/>
    </source>
</evidence>
<organism evidence="2 3">
    <name type="scientific">Plasmodium coatneyi</name>
    <dbReference type="NCBI Taxonomy" id="208452"/>
    <lineage>
        <taxon>Eukaryota</taxon>
        <taxon>Sar</taxon>
        <taxon>Alveolata</taxon>
        <taxon>Apicomplexa</taxon>
        <taxon>Aconoidasida</taxon>
        <taxon>Haemosporida</taxon>
        <taxon>Plasmodiidae</taxon>
        <taxon>Plasmodium</taxon>
    </lineage>
</organism>
<reference evidence="3" key="1">
    <citation type="submission" date="2016-06" db="EMBL/GenBank/DDBJ databases">
        <title>First high quality genome sequence of Plasmodium coatneyi using continuous long reads from single molecule, real-time sequencing.</title>
        <authorList>
            <person name="Chien J.-T."/>
            <person name="Pakala S.B."/>
            <person name="Geraldo J.A."/>
            <person name="Lapp S.A."/>
            <person name="Barnwell J.W."/>
            <person name="Kissinger J.C."/>
            <person name="Galinski M.R."/>
            <person name="Humphrey J.C."/>
        </authorList>
    </citation>
    <scope>NUCLEOTIDE SEQUENCE [LARGE SCALE GENOMIC DNA]</scope>
    <source>
        <strain evidence="3">Hackeri</strain>
    </source>
</reference>
<keyword evidence="3" id="KW-1185">Reference proteome</keyword>
<dbReference type="RefSeq" id="XP_019916361.1">
    <property type="nucleotide sequence ID" value="XM_020060665.1"/>
</dbReference>
<dbReference type="AlphaFoldDB" id="A0A1B1E3U0"/>